<proteinExistence type="predicted"/>
<dbReference type="EMBL" id="CAIIXF020000001">
    <property type="protein sequence ID" value="CAH1773283.1"/>
    <property type="molecule type" value="Genomic_DNA"/>
</dbReference>
<gene>
    <name evidence="2" type="ORF">OFUS_LOCUS899</name>
</gene>
<evidence type="ECO:0000313" key="2">
    <source>
        <dbReference type="EMBL" id="CAH1773283.1"/>
    </source>
</evidence>
<feature type="transmembrane region" description="Helical" evidence="1">
    <location>
        <begin position="45"/>
        <end position="66"/>
    </location>
</feature>
<keyword evidence="3" id="KW-1185">Reference proteome</keyword>
<sequence>MEMNYLRNDSSVHKNVYFPKAYGDRPIGSKHDTDGYTDSDDRPSAIGIGITFAVLVSLFLLFFLFLDLRKPFNRIAARFCPGYVSRKDSYQSVHSYLSFGSDSLNGDVPRRLSTFQTIERRVSEFVGIKEGDRPSNRRYSKITDDSLVDSKMQMKQEKRRFSCNV</sequence>
<keyword evidence="1" id="KW-1133">Transmembrane helix</keyword>
<evidence type="ECO:0000313" key="3">
    <source>
        <dbReference type="Proteomes" id="UP000749559"/>
    </source>
</evidence>
<protein>
    <submittedName>
        <fullName evidence="2">Uncharacterized protein</fullName>
    </submittedName>
</protein>
<accession>A0A8S4MXF9</accession>
<name>A0A8S4MXF9_OWEFU</name>
<keyword evidence="1" id="KW-0812">Transmembrane</keyword>
<dbReference type="Proteomes" id="UP000749559">
    <property type="component" value="Unassembled WGS sequence"/>
</dbReference>
<comment type="caution">
    <text evidence="2">The sequence shown here is derived from an EMBL/GenBank/DDBJ whole genome shotgun (WGS) entry which is preliminary data.</text>
</comment>
<organism evidence="2 3">
    <name type="scientific">Owenia fusiformis</name>
    <name type="common">Polychaete worm</name>
    <dbReference type="NCBI Taxonomy" id="6347"/>
    <lineage>
        <taxon>Eukaryota</taxon>
        <taxon>Metazoa</taxon>
        <taxon>Spiralia</taxon>
        <taxon>Lophotrochozoa</taxon>
        <taxon>Annelida</taxon>
        <taxon>Polychaeta</taxon>
        <taxon>Sedentaria</taxon>
        <taxon>Canalipalpata</taxon>
        <taxon>Sabellida</taxon>
        <taxon>Oweniida</taxon>
        <taxon>Oweniidae</taxon>
        <taxon>Owenia</taxon>
    </lineage>
</organism>
<keyword evidence="1" id="KW-0472">Membrane</keyword>
<evidence type="ECO:0000256" key="1">
    <source>
        <dbReference type="SAM" id="Phobius"/>
    </source>
</evidence>
<dbReference type="AlphaFoldDB" id="A0A8S4MXF9"/>
<reference evidence="2" key="1">
    <citation type="submission" date="2022-03" db="EMBL/GenBank/DDBJ databases">
        <authorList>
            <person name="Martin C."/>
        </authorList>
    </citation>
    <scope>NUCLEOTIDE SEQUENCE</scope>
</reference>